<dbReference type="PANTHER" id="PTHR31900:SF27">
    <property type="entry name" value="FBD DOMAIN-CONTAINING PROTEIN"/>
    <property type="match status" value="1"/>
</dbReference>
<evidence type="ECO:0000259" key="2">
    <source>
        <dbReference type="SMART" id="SM00579"/>
    </source>
</evidence>
<dbReference type="SMART" id="SM00256">
    <property type="entry name" value="FBOX"/>
    <property type="match status" value="1"/>
</dbReference>
<dbReference type="Proteomes" id="UP001152523">
    <property type="component" value="Unassembled WGS sequence"/>
</dbReference>
<evidence type="ECO:0008006" key="5">
    <source>
        <dbReference type="Google" id="ProtNLM"/>
    </source>
</evidence>
<feature type="domain" description="F-box" evidence="1">
    <location>
        <begin position="30"/>
        <end position="71"/>
    </location>
</feature>
<dbReference type="InterPro" id="IPR006566">
    <property type="entry name" value="FBD"/>
</dbReference>
<feature type="domain" description="FBD" evidence="2">
    <location>
        <begin position="350"/>
        <end position="416"/>
    </location>
</feature>
<dbReference type="InterPro" id="IPR001810">
    <property type="entry name" value="F-box_dom"/>
</dbReference>
<dbReference type="Pfam" id="PF23622">
    <property type="entry name" value="LRR_At1g61320_AtMIF1"/>
    <property type="match status" value="1"/>
</dbReference>
<accession>A0AAV0FAM0</accession>
<organism evidence="3 4">
    <name type="scientific">Cuscuta epithymum</name>
    <dbReference type="NCBI Taxonomy" id="186058"/>
    <lineage>
        <taxon>Eukaryota</taxon>
        <taxon>Viridiplantae</taxon>
        <taxon>Streptophyta</taxon>
        <taxon>Embryophyta</taxon>
        <taxon>Tracheophyta</taxon>
        <taxon>Spermatophyta</taxon>
        <taxon>Magnoliopsida</taxon>
        <taxon>eudicotyledons</taxon>
        <taxon>Gunneridae</taxon>
        <taxon>Pentapetalae</taxon>
        <taxon>asterids</taxon>
        <taxon>lamiids</taxon>
        <taxon>Solanales</taxon>
        <taxon>Convolvulaceae</taxon>
        <taxon>Cuscuteae</taxon>
        <taxon>Cuscuta</taxon>
        <taxon>Cuscuta subgen. Cuscuta</taxon>
    </lineage>
</organism>
<dbReference type="SUPFAM" id="SSF52047">
    <property type="entry name" value="RNI-like"/>
    <property type="match status" value="1"/>
</dbReference>
<evidence type="ECO:0000313" key="4">
    <source>
        <dbReference type="Proteomes" id="UP001152523"/>
    </source>
</evidence>
<dbReference type="SMART" id="SM00579">
    <property type="entry name" value="FBD"/>
    <property type="match status" value="1"/>
</dbReference>
<dbReference type="EMBL" id="CAMAPF010000972">
    <property type="protein sequence ID" value="CAH9132559.1"/>
    <property type="molecule type" value="Genomic_DNA"/>
</dbReference>
<dbReference type="Gene3D" id="3.80.10.10">
    <property type="entry name" value="Ribonuclease Inhibitor"/>
    <property type="match status" value="1"/>
</dbReference>
<sequence>MLTTLQAVFDLMDSHPSLRSRTAIDLISELPEDVKHKILECLDTREAAKTALLSTQWNNVWLRHGRLVFDHDVLLGEGEGVRCSKMITNALLLRPGPVKKFTLDTAQWEPALQQSDLDLWCRSLSKNGIEHLNLTIEAHNDIGDKYTLPVCIVFCPTIKQLQLDSIDICLPVNTRPGSMFSGVTSLEFTYVDFHRDDSLTVIPRIPHLEVLVFWNCDGIDMFVINAPRLKYLSFIDAQFVAEWEWFELHFRVIKTLCFGAYTFLYKTDATINIQERLPTATNLQVIELHDFRFADANCANLVIQLLRKCPKLRELEIFILKNQSRLCGEVDPTILRDPDGWFSDQDLGELRTLKMKSFKGSREEMLFIRLILSKSPSLEEVLITKSGRIDTSVALKVLTEMISYPRASPKAKIVFL</sequence>
<gene>
    <name evidence="3" type="ORF">CEPIT_LOCUS32273</name>
</gene>
<evidence type="ECO:0000259" key="1">
    <source>
        <dbReference type="SMART" id="SM00256"/>
    </source>
</evidence>
<dbReference type="InterPro" id="IPR055357">
    <property type="entry name" value="LRR_At1g61320_AtMIF1"/>
</dbReference>
<proteinExistence type="predicted"/>
<reference evidence="3" key="1">
    <citation type="submission" date="2022-07" db="EMBL/GenBank/DDBJ databases">
        <authorList>
            <person name="Macas J."/>
            <person name="Novak P."/>
            <person name="Neumann P."/>
        </authorList>
    </citation>
    <scope>NUCLEOTIDE SEQUENCE</scope>
</reference>
<dbReference type="Gene3D" id="1.20.1280.50">
    <property type="match status" value="1"/>
</dbReference>
<evidence type="ECO:0000313" key="3">
    <source>
        <dbReference type="EMBL" id="CAH9132559.1"/>
    </source>
</evidence>
<dbReference type="InterPro" id="IPR036047">
    <property type="entry name" value="F-box-like_dom_sf"/>
</dbReference>
<dbReference type="InterPro" id="IPR032675">
    <property type="entry name" value="LRR_dom_sf"/>
</dbReference>
<dbReference type="AlphaFoldDB" id="A0AAV0FAM0"/>
<dbReference type="Pfam" id="PF00646">
    <property type="entry name" value="F-box"/>
    <property type="match status" value="1"/>
</dbReference>
<protein>
    <recommendedName>
        <fullName evidence="5">F-box domain-containing protein</fullName>
    </recommendedName>
</protein>
<dbReference type="InterPro" id="IPR050232">
    <property type="entry name" value="FBL13/AtMIF1-like"/>
</dbReference>
<dbReference type="PANTHER" id="PTHR31900">
    <property type="entry name" value="F-BOX/RNI SUPERFAMILY PROTEIN-RELATED"/>
    <property type="match status" value="1"/>
</dbReference>
<dbReference type="SUPFAM" id="SSF81383">
    <property type="entry name" value="F-box domain"/>
    <property type="match status" value="1"/>
</dbReference>
<comment type="caution">
    <text evidence="3">The sequence shown here is derived from an EMBL/GenBank/DDBJ whole genome shotgun (WGS) entry which is preliminary data.</text>
</comment>
<keyword evidence="4" id="KW-1185">Reference proteome</keyword>
<name>A0AAV0FAM0_9ASTE</name>